<dbReference type="GO" id="GO:0006508">
    <property type="term" value="P:proteolysis"/>
    <property type="evidence" value="ECO:0007669"/>
    <property type="project" value="InterPro"/>
</dbReference>
<evidence type="ECO:0000259" key="1">
    <source>
        <dbReference type="Pfam" id="PF01343"/>
    </source>
</evidence>
<dbReference type="Gene3D" id="3.90.226.10">
    <property type="entry name" value="2-enoyl-CoA Hydratase, Chain A, domain 1"/>
    <property type="match status" value="1"/>
</dbReference>
<name>A0A1V4HNG8_9BACL</name>
<dbReference type="Proteomes" id="UP000190626">
    <property type="component" value="Unassembled WGS sequence"/>
</dbReference>
<protein>
    <recommendedName>
        <fullName evidence="1">Peptidase S49 domain-containing protein</fullName>
    </recommendedName>
</protein>
<evidence type="ECO:0000313" key="2">
    <source>
        <dbReference type="EMBL" id="OPH59248.1"/>
    </source>
</evidence>
<dbReference type="InterPro" id="IPR029045">
    <property type="entry name" value="ClpP/crotonase-like_dom_sf"/>
</dbReference>
<dbReference type="SUPFAM" id="SSF52096">
    <property type="entry name" value="ClpP/crotonase"/>
    <property type="match status" value="1"/>
</dbReference>
<sequence>MPHQADTIYQQLQTKSGAYKDIADPMREREQALKLADGRVYSGKKAKEFGLIDEFGSLQDATKFIGEKLGLADGKVVRYGQKVLCWLC</sequence>
<reference evidence="3" key="1">
    <citation type="submission" date="2016-07" db="EMBL/GenBank/DDBJ databases">
        <authorList>
            <person name="Florea S."/>
            <person name="Webb J.S."/>
            <person name="Jaromczyk J."/>
            <person name="Schardl C.L."/>
        </authorList>
    </citation>
    <scope>NUCLEOTIDE SEQUENCE [LARGE SCALE GENOMIC DNA]</scope>
    <source>
        <strain evidence="3">CY1</strain>
    </source>
</reference>
<evidence type="ECO:0000313" key="3">
    <source>
        <dbReference type="Proteomes" id="UP000190626"/>
    </source>
</evidence>
<feature type="domain" description="Peptidase S49" evidence="1">
    <location>
        <begin position="27"/>
        <end position="65"/>
    </location>
</feature>
<dbReference type="STRING" id="1469647.BC351_20230"/>
<comment type="caution">
    <text evidence="2">The sequence shown here is derived from an EMBL/GenBank/DDBJ whole genome shotgun (WGS) entry which is preliminary data.</text>
</comment>
<proteinExistence type="predicted"/>
<dbReference type="EMBL" id="MBTG01000007">
    <property type="protein sequence ID" value="OPH59248.1"/>
    <property type="molecule type" value="Genomic_DNA"/>
</dbReference>
<dbReference type="RefSeq" id="WP_244208924.1">
    <property type="nucleotide sequence ID" value="NZ_MBTG01000007.1"/>
</dbReference>
<dbReference type="GO" id="GO:0008233">
    <property type="term" value="F:peptidase activity"/>
    <property type="evidence" value="ECO:0007669"/>
    <property type="project" value="InterPro"/>
</dbReference>
<keyword evidence="3" id="KW-1185">Reference proteome</keyword>
<dbReference type="InterPro" id="IPR002142">
    <property type="entry name" value="Peptidase_S49"/>
</dbReference>
<dbReference type="AlphaFoldDB" id="A0A1V4HNG8"/>
<gene>
    <name evidence="2" type="ORF">BC351_20230</name>
</gene>
<dbReference type="Pfam" id="PF01343">
    <property type="entry name" value="Peptidase_S49"/>
    <property type="match status" value="1"/>
</dbReference>
<organism evidence="2 3">
    <name type="scientific">Paenibacillus ferrarius</name>
    <dbReference type="NCBI Taxonomy" id="1469647"/>
    <lineage>
        <taxon>Bacteria</taxon>
        <taxon>Bacillati</taxon>
        <taxon>Bacillota</taxon>
        <taxon>Bacilli</taxon>
        <taxon>Bacillales</taxon>
        <taxon>Paenibacillaceae</taxon>
        <taxon>Paenibacillus</taxon>
    </lineage>
</organism>
<accession>A0A1V4HNG8</accession>